<dbReference type="SUPFAM" id="SSF56801">
    <property type="entry name" value="Acetyl-CoA synthetase-like"/>
    <property type="match status" value="2"/>
</dbReference>
<keyword evidence="3" id="KW-0436">Ligase</keyword>
<evidence type="ECO:0000256" key="4">
    <source>
        <dbReference type="ARBA" id="ARBA00022842"/>
    </source>
</evidence>
<dbReference type="Pfam" id="PF13193">
    <property type="entry name" value="AMP-binding_C"/>
    <property type="match status" value="2"/>
</dbReference>
<dbReference type="FunFam" id="3.30.300.30:FF:000007">
    <property type="entry name" value="4-coumarate--CoA ligase 2"/>
    <property type="match status" value="1"/>
</dbReference>
<sequence length="213" mass="23885">MDNVPPAELEALLLNHPDILDAAVIPFPDKEAGQCPMAYISRKPESDLSQKQVINFISEQLWLKGPSIAKGYFKNEEATKECFNLQGWLKTGDLCYIDDDGFLFTVDRLKELIKYKGYQVPPAELEALLLNHPDILDAAVIPLPDKEAGQCPMAYISRKPESDLSQKQVINFISEQVAPYKKIRKVAFIDSIPKTPSGKILRKDLIKLASSKL</sequence>
<dbReference type="InterPro" id="IPR045851">
    <property type="entry name" value="AMP-bd_C_sf"/>
</dbReference>
<dbReference type="GO" id="GO:0005777">
    <property type="term" value="C:peroxisome"/>
    <property type="evidence" value="ECO:0007669"/>
    <property type="project" value="TreeGrafter"/>
</dbReference>
<accession>A0A8S9RIS7</accession>
<dbReference type="EMBL" id="QGKX02000095">
    <property type="protein sequence ID" value="KAF3572595.1"/>
    <property type="molecule type" value="Genomic_DNA"/>
</dbReference>
<evidence type="ECO:0000256" key="3">
    <source>
        <dbReference type="ARBA" id="ARBA00022598"/>
    </source>
</evidence>
<dbReference type="Gene3D" id="3.40.50.12780">
    <property type="entry name" value="N-terminal domain of ligase-like"/>
    <property type="match status" value="1"/>
</dbReference>
<dbReference type="Proteomes" id="UP000712600">
    <property type="component" value="Unassembled WGS sequence"/>
</dbReference>
<evidence type="ECO:0000313" key="7">
    <source>
        <dbReference type="Proteomes" id="UP000712600"/>
    </source>
</evidence>
<comment type="cofactor">
    <cofactor evidence="1">
        <name>Mg(2+)</name>
        <dbReference type="ChEBI" id="CHEBI:18420"/>
    </cofactor>
</comment>
<dbReference type="InterPro" id="IPR025110">
    <property type="entry name" value="AMP-bd_C"/>
</dbReference>
<feature type="domain" description="AMP-binding enzyme C-terminal" evidence="5">
    <location>
        <begin position="8"/>
        <end position="61"/>
    </location>
</feature>
<evidence type="ECO:0000259" key="5">
    <source>
        <dbReference type="Pfam" id="PF13193"/>
    </source>
</evidence>
<gene>
    <name evidence="6" type="ORF">F2Q69_00061134</name>
</gene>
<proteinExistence type="inferred from homology"/>
<dbReference type="Gene3D" id="3.30.300.30">
    <property type="match status" value="2"/>
</dbReference>
<dbReference type="PANTHER" id="PTHR24096:SF358">
    <property type="entry name" value="4-COUMARATE--COA LIGASE-LIKE 8"/>
    <property type="match status" value="1"/>
</dbReference>
<name>A0A8S9RIS7_BRACR</name>
<evidence type="ECO:0000256" key="2">
    <source>
        <dbReference type="ARBA" id="ARBA00006432"/>
    </source>
</evidence>
<dbReference type="InterPro" id="IPR042099">
    <property type="entry name" value="ANL_N_sf"/>
</dbReference>
<keyword evidence="4" id="KW-0460">Magnesium</keyword>
<evidence type="ECO:0000256" key="1">
    <source>
        <dbReference type="ARBA" id="ARBA00001946"/>
    </source>
</evidence>
<comment type="caution">
    <text evidence="6">The sequence shown here is derived from an EMBL/GenBank/DDBJ whole genome shotgun (WGS) entry which is preliminary data.</text>
</comment>
<protein>
    <recommendedName>
        <fullName evidence="5">AMP-binding enzyme C-terminal domain-containing protein</fullName>
    </recommendedName>
</protein>
<reference evidence="6" key="1">
    <citation type="submission" date="2019-12" db="EMBL/GenBank/DDBJ databases">
        <title>Genome sequencing and annotation of Brassica cretica.</title>
        <authorList>
            <person name="Studholme D.J."/>
            <person name="Sarris P."/>
        </authorList>
    </citation>
    <scope>NUCLEOTIDE SEQUENCE</scope>
    <source>
        <strain evidence="6">PFS-109/04</strain>
        <tissue evidence="6">Leaf</tissue>
    </source>
</reference>
<comment type="similarity">
    <text evidence="2">Belongs to the ATP-dependent AMP-binding enzyme family.</text>
</comment>
<organism evidence="6 7">
    <name type="scientific">Brassica cretica</name>
    <name type="common">Mustard</name>
    <dbReference type="NCBI Taxonomy" id="69181"/>
    <lineage>
        <taxon>Eukaryota</taxon>
        <taxon>Viridiplantae</taxon>
        <taxon>Streptophyta</taxon>
        <taxon>Embryophyta</taxon>
        <taxon>Tracheophyta</taxon>
        <taxon>Spermatophyta</taxon>
        <taxon>Magnoliopsida</taxon>
        <taxon>eudicotyledons</taxon>
        <taxon>Gunneridae</taxon>
        <taxon>Pentapetalae</taxon>
        <taxon>rosids</taxon>
        <taxon>malvids</taxon>
        <taxon>Brassicales</taxon>
        <taxon>Brassicaceae</taxon>
        <taxon>Brassiceae</taxon>
        <taxon>Brassica</taxon>
    </lineage>
</organism>
<dbReference type="AlphaFoldDB" id="A0A8S9RIS7"/>
<feature type="domain" description="AMP-binding enzyme C-terminal" evidence="5">
    <location>
        <begin position="124"/>
        <end position="199"/>
    </location>
</feature>
<dbReference type="PANTHER" id="PTHR24096">
    <property type="entry name" value="LONG-CHAIN-FATTY-ACID--COA LIGASE"/>
    <property type="match status" value="1"/>
</dbReference>
<dbReference type="GO" id="GO:0016405">
    <property type="term" value="F:CoA-ligase activity"/>
    <property type="evidence" value="ECO:0007669"/>
    <property type="project" value="TreeGrafter"/>
</dbReference>
<evidence type="ECO:0000313" key="6">
    <source>
        <dbReference type="EMBL" id="KAF3572595.1"/>
    </source>
</evidence>